<evidence type="ECO:0000256" key="10">
    <source>
        <dbReference type="ARBA" id="ARBA00023136"/>
    </source>
</evidence>
<dbReference type="PROSITE" id="PS00134">
    <property type="entry name" value="TRYPSIN_HIS"/>
    <property type="match status" value="2"/>
</dbReference>
<evidence type="ECO:0000256" key="12">
    <source>
        <dbReference type="ARBA" id="ARBA00023180"/>
    </source>
</evidence>
<evidence type="ECO:0000256" key="7">
    <source>
        <dbReference type="ARBA" id="ARBA00022825"/>
    </source>
</evidence>
<dbReference type="SMART" id="SM00200">
    <property type="entry name" value="SEA"/>
    <property type="match status" value="1"/>
</dbReference>
<evidence type="ECO:0000256" key="5">
    <source>
        <dbReference type="ARBA" id="ARBA00022737"/>
    </source>
</evidence>
<dbReference type="InterPro" id="IPR033116">
    <property type="entry name" value="TRYPSIN_SER"/>
</dbReference>
<feature type="domain" description="SEA" evidence="18">
    <location>
        <begin position="1087"/>
        <end position="1199"/>
    </location>
</feature>
<dbReference type="GO" id="GO:0016020">
    <property type="term" value="C:membrane"/>
    <property type="evidence" value="ECO:0007669"/>
    <property type="project" value="UniProtKB-SubCell"/>
</dbReference>
<feature type="disulfide bond" evidence="13">
    <location>
        <begin position="615"/>
        <end position="633"/>
    </location>
</feature>
<feature type="disulfide bond" evidence="13">
    <location>
        <begin position="923"/>
        <end position="941"/>
    </location>
</feature>
<dbReference type="InterPro" id="IPR009003">
    <property type="entry name" value="Peptidase_S1_PA"/>
</dbReference>
<feature type="disulfide bond" evidence="13">
    <location>
        <begin position="935"/>
        <end position="950"/>
    </location>
</feature>
<dbReference type="SMART" id="SM00020">
    <property type="entry name" value="Tryp_SPc"/>
    <property type="match status" value="2"/>
</dbReference>
<feature type="disulfide bond" evidence="13">
    <location>
        <begin position="1013"/>
        <end position="1028"/>
    </location>
</feature>
<feature type="domain" description="Peptidase S1" evidence="19">
    <location>
        <begin position="175"/>
        <end position="418"/>
    </location>
</feature>
<dbReference type="SUPFAM" id="SSF50494">
    <property type="entry name" value="Trypsin-like serine proteases"/>
    <property type="match status" value="2"/>
</dbReference>
<feature type="disulfide bond" evidence="13">
    <location>
        <begin position="519"/>
        <end position="534"/>
    </location>
</feature>
<keyword evidence="7 14" id="KW-0720">Serine protease</keyword>
<feature type="disulfide bond" evidence="13">
    <location>
        <begin position="507"/>
        <end position="525"/>
    </location>
</feature>
<feature type="disulfide bond" evidence="13">
    <location>
        <begin position="1001"/>
        <end position="1019"/>
    </location>
</feature>
<evidence type="ECO:0000256" key="14">
    <source>
        <dbReference type="RuleBase" id="RU363034"/>
    </source>
</evidence>
<dbReference type="Pfam" id="PF00089">
    <property type="entry name" value="Trypsin"/>
    <property type="match status" value="2"/>
</dbReference>
<dbReference type="PROSITE" id="PS50240">
    <property type="entry name" value="TRYPSIN_DOM"/>
    <property type="match status" value="2"/>
</dbReference>
<feature type="disulfide bond" evidence="13">
    <location>
        <begin position="47"/>
        <end position="59"/>
    </location>
</feature>
<dbReference type="PROSITE" id="PS00135">
    <property type="entry name" value="TRYPSIN_SER"/>
    <property type="match status" value="2"/>
</dbReference>
<dbReference type="PANTHER" id="PTHR24252">
    <property type="entry name" value="ACROSIN-RELATED"/>
    <property type="match status" value="1"/>
</dbReference>
<feature type="disulfide bond" evidence="13">
    <location>
        <begin position="977"/>
        <end position="992"/>
    </location>
</feature>
<feature type="disulfide bond" evidence="13">
    <location>
        <begin position="140"/>
        <end position="155"/>
    </location>
</feature>
<comment type="subcellular location">
    <subcellularLocation>
        <location evidence="1">Membrane</location>
        <topology evidence="1">Single-pass type II membrane protein</topology>
    </subcellularLocation>
</comment>
<feature type="disulfide bond" evidence="13">
    <location>
        <begin position="433"/>
        <end position="451"/>
    </location>
</feature>
<keyword evidence="10 16" id="KW-0472">Membrane</keyword>
<evidence type="ECO:0000259" key="19">
    <source>
        <dbReference type="PROSITE" id="PS50240"/>
    </source>
</evidence>
<feature type="disulfide bond" evidence="13">
    <location>
        <begin position="590"/>
        <end position="605"/>
    </location>
</feature>
<feature type="region of interest" description="Disordered" evidence="15">
    <location>
        <begin position="1300"/>
        <end position="1362"/>
    </location>
</feature>
<sequence length="1362" mass="147108">MTHRGSMALRPHWHCSVVLLASIVALTMVSSACAVSPKDRRAPKDTCSASEYACADGTCVLAAARCNGSAECGDGSDEEDCTYQCEKEFQCGNGLCKPTSWVCDREDDCGDNTDEINCTCSSEFQRACGDGSCYHVIHRCDGRRDCKDGSDEDSCPPASGCGLRNMTVTNGQARIVGGDTAVRGAWPWQVQLKRTYSSTPFCGGTLVAPDWVVTAAHCLNEDQPNEWPTIEILIGKHHLRHPGATDPEAIVSSVQKVYLHEMYDDFTSDNDIALVRLNTSIDQTTNFINYACLENNETARFDENSYCFTTGWGDTVSGGTQPDLLQELKVAIIPTAVCNRTISNQGGMTDNMFCAGYWEGGGDSCQGDSGGPVVCAGDDGRWYLMGITSWGYGCANRYQPGVYAKVSNYIDWLDNKLLTGGQVACSGNTTVTCGDGSCFPADYRCDGYEDCEDGADELGCPPLGPPCALYCNNNTQCIPDQWVCDYWADCEDLADEQGCDCNDTFTCDNGICVLPEYRCDGTDHCGDGSDESYCPCAPGFYSCDRCIPSWWVCDGDDDCADASDEANCTYTCNNEFQCGNGLCKPNSWVCDGEDDCGDNSDEINCTCSGEFQHTCGDGSCYHVIHRCDGRQDCADSSDELSCETGPTTCGLRNMTIVEPDERERIVGGDASDRGAWPWQVQLKRLYSSRPFCGGTLVAPDWVVTAAHCLDDDTPALWQSLQVLIGKHAITHYPWDNDTAQAVVSGVRKVYLHEGYNSTTHDNDIALVKLDAYVNVTSNIVNYACLPDNATLLNENSYCFTSGWGRLQSGGDRPYILQDLKIAVISNDVCNKPFSYDGLVTDNMLCAGYWEGGGDSCQGDSGGPVMCAGDDGRWDLVGITSWGYGCARPYKPGIYTRVSRYLDWIRHRMDQGGSVDCKNGTLQCSDGTCFPDSYRCDGYEDCSAGEDERACPTFPPTCVYYCTNRLNLTQCIPDSWICDYYVDCTDGSDEETCNCTDGNFKCSNGACVLQRFVCNGRDDCLDGSDELNCYSTTVSMANSSAASTHMDMSTETATTIAMTGETTKEASVPMTTGKVVSTNKPPASTKAPMTVVELAVTLVSETFTTDLQDSSTQAFQTLAQQVITTMNTVYQEYPGYEGVTVQGFRSGSVIADVNVLIDGQEAETPLAVASVLQSAVTSGEGMVGDLEVGGVAFKENGVAVDVVVCSASCHDNMTCVSSGGECRSFCTSNTEYCLNGATCEDRNPVLGCKCPSDVVTLYQYSGPRCQNEELSVFFIAMLAVACALVFIVAVGLVVRCWPRSKPKSSNDDAQAVLESAHAESKQNGVPMEDKGIDNVAANLQENGKVAPGSEKALGQQYEEDSWL</sequence>
<dbReference type="InterPro" id="IPR036055">
    <property type="entry name" value="LDL_receptor-like_sf"/>
</dbReference>
<comment type="caution">
    <text evidence="13">Lacks conserved residue(s) required for the propagation of feature annotation.</text>
</comment>
<dbReference type="SUPFAM" id="SSF82671">
    <property type="entry name" value="SEA domain"/>
    <property type="match status" value="1"/>
</dbReference>
<dbReference type="Pfam" id="PF01390">
    <property type="entry name" value="SEA"/>
    <property type="match status" value="1"/>
</dbReference>
<dbReference type="CDD" id="cd00112">
    <property type="entry name" value="LDLa"/>
    <property type="match status" value="11"/>
</dbReference>
<dbReference type="KEGG" id="bbel:109464386"/>
<name>A0A6P4XXQ1_BRABE</name>
<dbReference type="InterPro" id="IPR000082">
    <property type="entry name" value="SEA_dom"/>
</dbReference>
<dbReference type="SUPFAM" id="SSF57424">
    <property type="entry name" value="LDL receptor-like module"/>
    <property type="match status" value="12"/>
</dbReference>
<evidence type="ECO:0000256" key="16">
    <source>
        <dbReference type="SAM" id="Phobius"/>
    </source>
</evidence>
<feature type="disulfide bond" evidence="13">
    <location>
        <begin position="103"/>
        <end position="118"/>
    </location>
</feature>
<dbReference type="InterPro" id="IPR036364">
    <property type="entry name" value="SEA_dom_sf"/>
</dbReference>
<feature type="disulfide bond" evidence="13">
    <location>
        <begin position="578"/>
        <end position="596"/>
    </location>
</feature>
<dbReference type="PANTHER" id="PTHR24252:SF7">
    <property type="entry name" value="HYALIN"/>
    <property type="match status" value="1"/>
</dbReference>
<dbReference type="PROSITE" id="PS01209">
    <property type="entry name" value="LDLRA_1"/>
    <property type="match status" value="3"/>
</dbReference>
<dbReference type="InterPro" id="IPR018114">
    <property type="entry name" value="TRYPSIN_HIS"/>
</dbReference>
<keyword evidence="5" id="KW-0677">Repeat</keyword>
<protein>
    <submittedName>
        <fullName evidence="21">Uncharacterized protein LOC109464386</fullName>
    </submittedName>
</protein>
<dbReference type="InterPro" id="IPR002172">
    <property type="entry name" value="LDrepeatLR_classA_rpt"/>
</dbReference>
<dbReference type="Proteomes" id="UP000515135">
    <property type="component" value="Unplaced"/>
</dbReference>
<evidence type="ECO:0000256" key="15">
    <source>
        <dbReference type="SAM" id="MobiDB-lite"/>
    </source>
</evidence>
<feature type="disulfide bond" evidence="13">
    <location>
        <begin position="91"/>
        <end position="109"/>
    </location>
</feature>
<keyword evidence="8" id="KW-0735">Signal-anchor</keyword>
<feature type="disulfide bond" evidence="13">
    <location>
        <begin position="66"/>
        <end position="81"/>
    </location>
</feature>
<dbReference type="Gene3D" id="4.10.400.10">
    <property type="entry name" value="Low-density Lipoprotein Receptor"/>
    <property type="match status" value="12"/>
</dbReference>
<feature type="transmembrane region" description="Helical" evidence="16">
    <location>
        <begin position="1269"/>
        <end position="1293"/>
    </location>
</feature>
<proteinExistence type="inferred from homology"/>
<feature type="disulfide bond" evidence="13">
    <location>
        <begin position="484"/>
        <end position="499"/>
    </location>
</feature>
<dbReference type="PRINTS" id="PR00261">
    <property type="entry name" value="LDLRECEPTOR"/>
</dbReference>
<dbReference type="RefSeq" id="XP_019616893.1">
    <property type="nucleotide sequence ID" value="XM_019761334.1"/>
</dbReference>
<keyword evidence="11 13" id="KW-1015">Disulfide bond</keyword>
<evidence type="ECO:0000256" key="9">
    <source>
        <dbReference type="ARBA" id="ARBA00022989"/>
    </source>
</evidence>
<gene>
    <name evidence="21" type="primary">LOC109464386</name>
</gene>
<feature type="region of interest" description="Disordered" evidence="15">
    <location>
        <begin position="1061"/>
        <end position="1082"/>
    </location>
</feature>
<evidence type="ECO:0000256" key="11">
    <source>
        <dbReference type="ARBA" id="ARBA00023157"/>
    </source>
</evidence>
<evidence type="ECO:0000256" key="13">
    <source>
        <dbReference type="PROSITE-ProRule" id="PRU00124"/>
    </source>
</evidence>
<accession>A0A6P4XXQ1</accession>
<feature type="domain" description="Peptidase S1" evidence="19">
    <location>
        <begin position="665"/>
        <end position="909"/>
    </location>
</feature>
<dbReference type="CDD" id="cd00190">
    <property type="entry name" value="Tryp_SPc"/>
    <property type="match status" value="2"/>
</dbReference>
<dbReference type="PROSITE" id="PS51257">
    <property type="entry name" value="PROKAR_LIPOPROTEIN"/>
    <property type="match status" value="1"/>
</dbReference>
<dbReference type="Gene3D" id="3.30.70.960">
    <property type="entry name" value="SEA domain"/>
    <property type="match status" value="1"/>
</dbReference>
<evidence type="ECO:0000313" key="21">
    <source>
        <dbReference type="RefSeq" id="XP_019616893.1"/>
    </source>
</evidence>
<reference evidence="21" key="1">
    <citation type="submission" date="2025-08" db="UniProtKB">
        <authorList>
            <consortium name="RefSeq"/>
        </authorList>
    </citation>
    <scope>IDENTIFICATION</scope>
    <source>
        <tissue evidence="21">Gonad</tissue>
    </source>
</reference>
<evidence type="ECO:0000256" key="4">
    <source>
        <dbReference type="ARBA" id="ARBA00022692"/>
    </source>
</evidence>
<dbReference type="GO" id="GO:0004252">
    <property type="term" value="F:serine-type endopeptidase activity"/>
    <property type="evidence" value="ECO:0007669"/>
    <property type="project" value="InterPro"/>
</dbReference>
<dbReference type="PROSITE" id="PS50024">
    <property type="entry name" value="SEA"/>
    <property type="match status" value="1"/>
</dbReference>
<dbReference type="InterPro" id="IPR023415">
    <property type="entry name" value="LDLR_class-A_CS"/>
</dbReference>
<evidence type="ECO:0000256" key="8">
    <source>
        <dbReference type="ARBA" id="ARBA00022968"/>
    </source>
</evidence>
<dbReference type="GO" id="GO:0006508">
    <property type="term" value="P:proteolysis"/>
    <property type="evidence" value="ECO:0007669"/>
    <property type="project" value="UniProtKB-KW"/>
</dbReference>
<feature type="chain" id="PRO_5027649501" evidence="17">
    <location>
        <begin position="35"/>
        <end position="1362"/>
    </location>
</feature>
<dbReference type="InterPro" id="IPR001254">
    <property type="entry name" value="Trypsin_dom"/>
</dbReference>
<feature type="disulfide bond" evidence="13">
    <location>
        <begin position="128"/>
        <end position="146"/>
    </location>
</feature>
<feature type="signal peptide" evidence="17">
    <location>
        <begin position="1"/>
        <end position="34"/>
    </location>
</feature>
<evidence type="ECO:0000256" key="6">
    <source>
        <dbReference type="ARBA" id="ARBA00022801"/>
    </source>
</evidence>
<dbReference type="OrthoDB" id="6380398at2759"/>
<keyword evidence="6 14" id="KW-0378">Hydrolase</keyword>
<keyword evidence="4 16" id="KW-0812">Transmembrane</keyword>
<feature type="disulfide bond" evidence="13">
    <location>
        <begin position="627"/>
        <end position="642"/>
    </location>
</feature>
<evidence type="ECO:0000259" key="18">
    <source>
        <dbReference type="PROSITE" id="PS50024"/>
    </source>
</evidence>
<keyword evidence="20" id="KW-1185">Reference proteome</keyword>
<dbReference type="SMART" id="SM00192">
    <property type="entry name" value="LDLa"/>
    <property type="match status" value="12"/>
</dbReference>
<feature type="disulfide bond" evidence="13">
    <location>
        <begin position="445"/>
        <end position="460"/>
    </location>
</feature>
<keyword evidence="3 14" id="KW-0645">Protease</keyword>
<dbReference type="GeneID" id="109464386"/>
<feature type="disulfide bond" evidence="13">
    <location>
        <begin position="994"/>
        <end position="1006"/>
    </location>
</feature>
<feature type="disulfide bond" evidence="13">
    <location>
        <begin position="553"/>
        <end position="568"/>
    </location>
</feature>
<keyword evidence="9 16" id="KW-1133">Transmembrane helix</keyword>
<dbReference type="Pfam" id="PF00057">
    <property type="entry name" value="Ldl_recept_a"/>
    <property type="match status" value="12"/>
</dbReference>
<evidence type="ECO:0000256" key="17">
    <source>
        <dbReference type="SAM" id="SignalP"/>
    </source>
</evidence>
<feature type="disulfide bond" evidence="13">
    <location>
        <begin position="916"/>
        <end position="928"/>
    </location>
</feature>
<evidence type="ECO:0000256" key="2">
    <source>
        <dbReference type="ARBA" id="ARBA00009939"/>
    </source>
</evidence>
<dbReference type="InterPro" id="IPR043504">
    <property type="entry name" value="Peptidase_S1_PA_chymotrypsin"/>
</dbReference>
<evidence type="ECO:0000256" key="3">
    <source>
        <dbReference type="ARBA" id="ARBA00022670"/>
    </source>
</evidence>
<dbReference type="FunFam" id="4.10.400.10:FF:000024">
    <property type="entry name" value="Low-density lipoprotein RecePtor related"/>
    <property type="match status" value="1"/>
</dbReference>
<dbReference type="Gene3D" id="2.40.10.10">
    <property type="entry name" value="Trypsin-like serine proteases"/>
    <property type="match status" value="2"/>
</dbReference>
<keyword evidence="17" id="KW-0732">Signal</keyword>
<keyword evidence="12" id="KW-0325">Glycoprotein</keyword>
<dbReference type="FunFam" id="2.40.10.10:FF:000003">
    <property type="entry name" value="Transmembrane serine protease 3"/>
    <property type="match status" value="2"/>
</dbReference>
<comment type="similarity">
    <text evidence="2">Belongs to the LDLR family.</text>
</comment>
<evidence type="ECO:0000313" key="20">
    <source>
        <dbReference type="Proteomes" id="UP000515135"/>
    </source>
</evidence>
<evidence type="ECO:0000256" key="1">
    <source>
        <dbReference type="ARBA" id="ARBA00004606"/>
    </source>
</evidence>
<feature type="disulfide bond" evidence="13">
    <location>
        <begin position="54"/>
        <end position="72"/>
    </location>
</feature>
<organism evidence="20 21">
    <name type="scientific">Branchiostoma belcheri</name>
    <name type="common">Amphioxus</name>
    <dbReference type="NCBI Taxonomy" id="7741"/>
    <lineage>
        <taxon>Eukaryota</taxon>
        <taxon>Metazoa</taxon>
        <taxon>Chordata</taxon>
        <taxon>Cephalochordata</taxon>
        <taxon>Leptocardii</taxon>
        <taxon>Amphioxiformes</taxon>
        <taxon>Branchiostomatidae</taxon>
        <taxon>Branchiostoma</taxon>
    </lineage>
</organism>
<dbReference type="PROSITE" id="PS50068">
    <property type="entry name" value="LDLRA_2"/>
    <property type="match status" value="12"/>
</dbReference>